<evidence type="ECO:0000313" key="2">
    <source>
        <dbReference type="Proteomes" id="UP000309997"/>
    </source>
</evidence>
<dbReference type="Proteomes" id="UP000309997">
    <property type="component" value="Unassembled WGS sequence"/>
</dbReference>
<proteinExistence type="predicted"/>
<comment type="caution">
    <text evidence="1">The sequence shown here is derived from an EMBL/GenBank/DDBJ whole genome shotgun (WGS) entry which is preliminary data.</text>
</comment>
<keyword evidence="2" id="KW-1185">Reference proteome</keyword>
<reference evidence="1 2" key="1">
    <citation type="journal article" date="2024" name="Plant Biotechnol. J.">
        <title>Genome and CRISPR/Cas9 system of a widespread forest tree (Populus alba) in the world.</title>
        <authorList>
            <person name="Liu Y.J."/>
            <person name="Jiang P.F."/>
            <person name="Han X.M."/>
            <person name="Li X.Y."/>
            <person name="Wang H.M."/>
            <person name="Wang Y.J."/>
            <person name="Wang X.X."/>
            <person name="Zeng Q.Y."/>
        </authorList>
    </citation>
    <scope>NUCLEOTIDE SEQUENCE [LARGE SCALE GENOMIC DNA]</scope>
    <source>
        <strain evidence="2">cv. PAL-ZL1</strain>
    </source>
</reference>
<gene>
    <name evidence="1" type="ORF">D5086_007248</name>
</gene>
<dbReference type="EMBL" id="RCHU02000003">
    <property type="protein sequence ID" value="KAL3599330.1"/>
    <property type="molecule type" value="Genomic_DNA"/>
</dbReference>
<name>A0ACC4CMV1_POPAL</name>
<sequence>MCRNMAAAHLWTLFLGMLVMVSGTTGAALRKPVDVAFGRNYVPTWAFDHIKYFNGGNEIQLHLDKYTGLCDCECVL</sequence>
<accession>A0ACC4CMV1</accession>
<evidence type="ECO:0000313" key="1">
    <source>
        <dbReference type="EMBL" id="KAL3599330.1"/>
    </source>
</evidence>
<protein>
    <submittedName>
        <fullName evidence="1">Uncharacterized protein</fullName>
    </submittedName>
</protein>
<organism evidence="1 2">
    <name type="scientific">Populus alba</name>
    <name type="common">White poplar</name>
    <dbReference type="NCBI Taxonomy" id="43335"/>
    <lineage>
        <taxon>Eukaryota</taxon>
        <taxon>Viridiplantae</taxon>
        <taxon>Streptophyta</taxon>
        <taxon>Embryophyta</taxon>
        <taxon>Tracheophyta</taxon>
        <taxon>Spermatophyta</taxon>
        <taxon>Magnoliopsida</taxon>
        <taxon>eudicotyledons</taxon>
        <taxon>Gunneridae</taxon>
        <taxon>Pentapetalae</taxon>
        <taxon>rosids</taxon>
        <taxon>fabids</taxon>
        <taxon>Malpighiales</taxon>
        <taxon>Salicaceae</taxon>
        <taxon>Saliceae</taxon>
        <taxon>Populus</taxon>
    </lineage>
</organism>